<reference evidence="3 4" key="1">
    <citation type="submission" date="2019-10" db="EMBL/GenBank/DDBJ databases">
        <title>Streptomyces smaragdinus sp. nov. and Streptomyces fabii sp. nov., isolated from the gut of fungus growing-termite Macrotermes natalensis.</title>
        <authorList>
            <person name="Schwitalla J."/>
            <person name="Benndorf R."/>
            <person name="Martin K."/>
            <person name="De Beer W."/>
            <person name="Kaster A.-K."/>
            <person name="Vollmers J."/>
            <person name="Poulsen M."/>
            <person name="Beemelmanns C."/>
        </authorList>
    </citation>
    <scope>NUCLEOTIDE SEQUENCE [LARGE SCALE GENOMIC DNA]</scope>
    <source>
        <strain evidence="3 4">RB5</strain>
    </source>
</reference>
<proteinExistence type="predicted"/>
<evidence type="ECO:0000256" key="2">
    <source>
        <dbReference type="SAM" id="SignalP"/>
    </source>
</evidence>
<feature type="region of interest" description="Disordered" evidence="1">
    <location>
        <begin position="90"/>
        <end position="110"/>
    </location>
</feature>
<feature type="compositionally biased region" description="Basic and acidic residues" evidence="1">
    <location>
        <begin position="98"/>
        <end position="109"/>
    </location>
</feature>
<feature type="region of interest" description="Disordered" evidence="1">
    <location>
        <begin position="24"/>
        <end position="45"/>
    </location>
</feature>
<gene>
    <name evidence="3" type="ORF">SRB5_69840</name>
</gene>
<dbReference type="OrthoDB" id="4296548at2"/>
<dbReference type="PROSITE" id="PS51257">
    <property type="entry name" value="PROKAR_LIPOPROTEIN"/>
    <property type="match status" value="1"/>
</dbReference>
<keyword evidence="2" id="KW-0732">Signal</keyword>
<feature type="signal peptide" evidence="2">
    <location>
        <begin position="1"/>
        <end position="23"/>
    </location>
</feature>
<evidence type="ECO:0008006" key="5">
    <source>
        <dbReference type="Google" id="ProtNLM"/>
    </source>
</evidence>
<dbReference type="RefSeq" id="WP_153457762.1">
    <property type="nucleotide sequence ID" value="NZ_WEGJ01000071.1"/>
</dbReference>
<sequence>MKPRRSVLVALVLAGAAALTVTGCSDDAAAPGGGGKPSASASPAKAKAFDIEQVLAGRSKEPYSASVDEESEADDELVLLSTGFANLSTETPTGEWTTEVKGRPADPRKPTKLKVRALGDSAYTLTLASISGGEDRWRRQSTAGLVVPGSTATAYAEKLLSLGPSARKGMTENEFGEARYRLAGTIPVAGLKDVDPETYEQVKSAVDGVRCEVLVDGEGRVTDLQRWIEGSTGTLHVTTTLSDFAAPKPVEKPDA</sequence>
<protein>
    <recommendedName>
        <fullName evidence="5">Lipoprotein</fullName>
    </recommendedName>
</protein>
<dbReference type="Proteomes" id="UP000466345">
    <property type="component" value="Unassembled WGS sequence"/>
</dbReference>
<evidence type="ECO:0000313" key="4">
    <source>
        <dbReference type="Proteomes" id="UP000466345"/>
    </source>
</evidence>
<dbReference type="AlphaFoldDB" id="A0A7K0CTI5"/>
<feature type="chain" id="PRO_5038645903" description="Lipoprotein" evidence="2">
    <location>
        <begin position="24"/>
        <end position="255"/>
    </location>
</feature>
<dbReference type="Gene3D" id="2.50.20.20">
    <property type="match status" value="1"/>
</dbReference>
<organism evidence="3 4">
    <name type="scientific">Streptomyces smaragdinus</name>
    <dbReference type="NCBI Taxonomy" id="2585196"/>
    <lineage>
        <taxon>Bacteria</taxon>
        <taxon>Bacillati</taxon>
        <taxon>Actinomycetota</taxon>
        <taxon>Actinomycetes</taxon>
        <taxon>Kitasatosporales</taxon>
        <taxon>Streptomycetaceae</taxon>
        <taxon>Streptomyces</taxon>
    </lineage>
</organism>
<dbReference type="InterPro" id="IPR006311">
    <property type="entry name" value="TAT_signal"/>
</dbReference>
<name>A0A7K0CTI5_9ACTN</name>
<keyword evidence="4" id="KW-1185">Reference proteome</keyword>
<evidence type="ECO:0000313" key="3">
    <source>
        <dbReference type="EMBL" id="MQY16781.1"/>
    </source>
</evidence>
<evidence type="ECO:0000256" key="1">
    <source>
        <dbReference type="SAM" id="MobiDB-lite"/>
    </source>
</evidence>
<comment type="caution">
    <text evidence="3">The sequence shown here is derived from an EMBL/GenBank/DDBJ whole genome shotgun (WGS) entry which is preliminary data.</text>
</comment>
<accession>A0A7K0CTI5</accession>
<dbReference type="PROSITE" id="PS51318">
    <property type="entry name" value="TAT"/>
    <property type="match status" value="1"/>
</dbReference>
<dbReference type="EMBL" id="WEGJ01000071">
    <property type="protein sequence ID" value="MQY16781.1"/>
    <property type="molecule type" value="Genomic_DNA"/>
</dbReference>